<evidence type="ECO:0000313" key="4">
    <source>
        <dbReference type="Proteomes" id="UP000037269"/>
    </source>
</evidence>
<dbReference type="Pfam" id="PF01464">
    <property type="entry name" value="SLT"/>
    <property type="match status" value="1"/>
</dbReference>
<evidence type="ECO:0000313" key="3">
    <source>
        <dbReference type="EMBL" id="SDI56345.1"/>
    </source>
</evidence>
<protein>
    <submittedName>
        <fullName evidence="2">Lytic transglycosylase</fullName>
    </submittedName>
    <submittedName>
        <fullName evidence="3">Soluble lytic murein transglycosylase</fullName>
    </submittedName>
</protein>
<dbReference type="InterPro" id="IPR008258">
    <property type="entry name" value="Transglycosylase_SLT_dom_1"/>
</dbReference>
<accession>A0A0D1XF64</accession>
<dbReference type="AlphaFoldDB" id="A0A0D1XF64"/>
<dbReference type="EMBL" id="LGUG01000002">
    <property type="protein sequence ID" value="KON99313.1"/>
    <property type="molecule type" value="Genomic_DNA"/>
</dbReference>
<dbReference type="SUPFAM" id="SSF53955">
    <property type="entry name" value="Lysozyme-like"/>
    <property type="match status" value="1"/>
</dbReference>
<dbReference type="STRING" id="47500.AF333_00840"/>
<evidence type="ECO:0000313" key="2">
    <source>
        <dbReference type="EMBL" id="KON99313.1"/>
    </source>
</evidence>
<dbReference type="Proteomes" id="UP000037269">
    <property type="component" value="Unassembled WGS sequence"/>
</dbReference>
<dbReference type="GeneID" id="42303761"/>
<dbReference type="EMBL" id="FNED01000005">
    <property type="protein sequence ID" value="SDI56345.1"/>
    <property type="molecule type" value="Genomic_DNA"/>
</dbReference>
<feature type="domain" description="Transglycosylase SLT" evidence="1">
    <location>
        <begin position="40"/>
        <end position="154"/>
    </location>
</feature>
<keyword evidence="4" id="KW-1185">Reference proteome</keyword>
<dbReference type="OrthoDB" id="9815002at2"/>
<gene>
    <name evidence="2" type="ORF">AF333_00840</name>
    <name evidence="3" type="ORF">SAMN04487909_105114</name>
</gene>
<proteinExistence type="predicted"/>
<name>A0A0D1XF64_ANEMI</name>
<dbReference type="PANTHER" id="PTHR37423:SF2">
    <property type="entry name" value="MEMBRANE-BOUND LYTIC MUREIN TRANSGLYCOSYLASE C"/>
    <property type="match status" value="1"/>
</dbReference>
<reference evidence="3 5" key="2">
    <citation type="submission" date="2016-10" db="EMBL/GenBank/DDBJ databases">
        <authorList>
            <person name="de Groot N.N."/>
        </authorList>
    </citation>
    <scope>NUCLEOTIDE SEQUENCE [LARGE SCALE GENOMIC DNA]</scope>
    <source>
        <strain evidence="3 5">DSM 2895</strain>
    </source>
</reference>
<dbReference type="CDD" id="cd16896">
    <property type="entry name" value="LT_Slt70-like"/>
    <property type="match status" value="1"/>
</dbReference>
<evidence type="ECO:0000313" key="5">
    <source>
        <dbReference type="Proteomes" id="UP000182836"/>
    </source>
</evidence>
<dbReference type="Gene3D" id="1.10.530.10">
    <property type="match status" value="1"/>
</dbReference>
<dbReference type="Proteomes" id="UP000182836">
    <property type="component" value="Unassembled WGS sequence"/>
</dbReference>
<reference evidence="2 4" key="1">
    <citation type="submission" date="2015-07" db="EMBL/GenBank/DDBJ databases">
        <title>Fjat-14205 dsm 2895.</title>
        <authorList>
            <person name="Liu B."/>
            <person name="Wang J."/>
            <person name="Zhu Y."/>
            <person name="Liu G."/>
            <person name="Chen Q."/>
            <person name="Chen Z."/>
            <person name="Lan J."/>
            <person name="Che J."/>
            <person name="Ge C."/>
            <person name="Shi H."/>
            <person name="Pan Z."/>
            <person name="Liu X."/>
        </authorList>
    </citation>
    <scope>NUCLEOTIDE SEQUENCE [LARGE SCALE GENOMIC DNA]</scope>
    <source>
        <strain evidence="2 4">DSM 2895</strain>
    </source>
</reference>
<sequence length="191" mass="22526">MKRLSRRNTIFFLCLLVVFLLLDAPVTWKAMYPIYYKEEIRKSSKQYNVDPYLIMAIIQIESKFDKRRISKKGAIGLMQMMPTTAEWAVQKTKISPMATEYLDEPDTNILLGTWYVSFLYEMFNDNPYAVIAAYNAGPGNVKKWIQQGTWDGTEEHLSKIPFGETRHYVQRALYYKHRYEKIYADEFSSLK</sequence>
<dbReference type="InterPro" id="IPR023346">
    <property type="entry name" value="Lysozyme-like_dom_sf"/>
</dbReference>
<evidence type="ECO:0000259" key="1">
    <source>
        <dbReference type="Pfam" id="PF01464"/>
    </source>
</evidence>
<dbReference type="PATRIC" id="fig|47500.12.peg.1362"/>
<dbReference type="RefSeq" id="WP_043063806.1">
    <property type="nucleotide sequence ID" value="NZ_BJOA01000082.1"/>
</dbReference>
<organism evidence="2 4">
    <name type="scientific">Aneurinibacillus migulanus</name>
    <name type="common">Bacillus migulanus</name>
    <dbReference type="NCBI Taxonomy" id="47500"/>
    <lineage>
        <taxon>Bacteria</taxon>
        <taxon>Bacillati</taxon>
        <taxon>Bacillota</taxon>
        <taxon>Bacilli</taxon>
        <taxon>Bacillales</taxon>
        <taxon>Paenibacillaceae</taxon>
        <taxon>Aneurinibacillus group</taxon>
        <taxon>Aneurinibacillus</taxon>
    </lineage>
</organism>
<dbReference type="PANTHER" id="PTHR37423">
    <property type="entry name" value="SOLUBLE LYTIC MUREIN TRANSGLYCOSYLASE-RELATED"/>
    <property type="match status" value="1"/>
</dbReference>